<keyword evidence="6" id="KW-1185">Reference proteome</keyword>
<dbReference type="GO" id="GO:0016787">
    <property type="term" value="F:hydrolase activity"/>
    <property type="evidence" value="ECO:0007669"/>
    <property type="project" value="UniProtKB-KW"/>
</dbReference>
<dbReference type="PANTHER" id="PTHR33594">
    <property type="entry name" value="SUPERFAMILY HYDROLASE, PUTATIVE (AFU_ORTHOLOGUE AFUA_1G03035)-RELATED"/>
    <property type="match status" value="1"/>
</dbReference>
<dbReference type="EMBL" id="GG657456">
    <property type="protein sequence ID" value="OAT08877.1"/>
    <property type="molecule type" value="Genomic_DNA"/>
</dbReference>
<name>A0A179UNS3_BLAGS</name>
<dbReference type="VEuPathDB" id="FungiDB:BDBG_04482"/>
<dbReference type="EMBL" id="GG657456">
    <property type="protein sequence ID" value="OAT08878.1"/>
    <property type="molecule type" value="Genomic_DNA"/>
</dbReference>
<dbReference type="InterPro" id="IPR003607">
    <property type="entry name" value="HD/PDEase_dom"/>
</dbReference>
<evidence type="ECO:0000259" key="2">
    <source>
        <dbReference type="SMART" id="SM00471"/>
    </source>
</evidence>
<dbReference type="RefSeq" id="XP_031578521.1">
    <property type="nucleotide sequence ID" value="XM_031721684.1"/>
</dbReference>
<evidence type="ECO:0000313" key="4">
    <source>
        <dbReference type="EMBL" id="OAT08878.1"/>
    </source>
</evidence>
<dbReference type="GeneID" id="8504494"/>
<dbReference type="RefSeq" id="XP_002624618.1">
    <property type="nucleotide sequence ID" value="XM_002624572.2"/>
</dbReference>
<sequence length="284" mass="32516">MLKIFSTTHTPNILPCTRLFGWHSFISKRVYPNHSSFNHRPLTRSRRSSSKQTMDSPPSNAIKSIANKHIDTDTTRSTDIDTLITRMTTYMIQCMRNHDPSHNPHHVHRVVHLAHKLLASERENLPRSTTTYDDTVVTLAALLHDIGDRKYLPTPNPTTATTIVYDALLSNGADPCLAARVRMVVSHVSFSTEMKDPDLIRRLIFEEGYPELAIVQDADRLDALGAKGQGQGSWELDEAIEHFGEKLERLEGMMKTESGREMARVRTERLREFRRWWVDENEMG</sequence>
<dbReference type="PANTHER" id="PTHR33594:SF1">
    <property type="entry name" value="HD_PDEASE DOMAIN-CONTAINING PROTEIN"/>
    <property type="match status" value="1"/>
</dbReference>
<evidence type="ECO:0000313" key="3">
    <source>
        <dbReference type="EMBL" id="OAT08877.1"/>
    </source>
</evidence>
<evidence type="ECO:0000256" key="1">
    <source>
        <dbReference type="SAM" id="MobiDB-lite"/>
    </source>
</evidence>
<dbReference type="Proteomes" id="UP000002038">
    <property type="component" value="Unassembled WGS sequence"/>
</dbReference>
<dbReference type="Gene3D" id="1.10.3210.50">
    <property type="match status" value="1"/>
</dbReference>
<dbReference type="EMBL" id="GG657456">
    <property type="protein sequence ID" value="OAT08879.1"/>
    <property type="molecule type" value="Genomic_DNA"/>
</dbReference>
<dbReference type="CDD" id="cd00077">
    <property type="entry name" value="HDc"/>
    <property type="match status" value="1"/>
</dbReference>
<dbReference type="RefSeq" id="XP_031578520.1">
    <property type="nucleotide sequence ID" value="XM_031721683.1"/>
</dbReference>
<proteinExistence type="predicted"/>
<evidence type="ECO:0000313" key="6">
    <source>
        <dbReference type="Proteomes" id="UP000002038"/>
    </source>
</evidence>
<keyword evidence="4" id="KW-0378">Hydrolase</keyword>
<organism evidence="4 6">
    <name type="scientific">Blastomyces gilchristii (strain SLH14081)</name>
    <name type="common">Blastomyces dermatitidis</name>
    <dbReference type="NCBI Taxonomy" id="559298"/>
    <lineage>
        <taxon>Eukaryota</taxon>
        <taxon>Fungi</taxon>
        <taxon>Dikarya</taxon>
        <taxon>Ascomycota</taxon>
        <taxon>Pezizomycotina</taxon>
        <taxon>Eurotiomycetes</taxon>
        <taxon>Eurotiomycetidae</taxon>
        <taxon>Onygenales</taxon>
        <taxon>Ajellomycetaceae</taxon>
        <taxon>Blastomyces</taxon>
    </lineage>
</organism>
<feature type="compositionally biased region" description="Polar residues" evidence="1">
    <location>
        <begin position="50"/>
        <end position="62"/>
    </location>
</feature>
<feature type="domain" description="HD/PDEase" evidence="2">
    <location>
        <begin position="99"/>
        <end position="233"/>
    </location>
</feature>
<reference evidence="6" key="2">
    <citation type="journal article" date="2015" name="PLoS Genet.">
        <title>The dynamic genome and transcriptome of the human fungal pathogen Blastomyces and close relative Emmonsia.</title>
        <authorList>
            <person name="Munoz J.F."/>
            <person name="Gauthier G.M."/>
            <person name="Desjardins C.A."/>
            <person name="Gallo J.E."/>
            <person name="Holder J."/>
            <person name="Sullivan T.D."/>
            <person name="Marty A.J."/>
            <person name="Carmen J.C."/>
            <person name="Chen Z."/>
            <person name="Ding L."/>
            <person name="Gujja S."/>
            <person name="Magrini V."/>
            <person name="Misas E."/>
            <person name="Mitreva M."/>
            <person name="Priest M."/>
            <person name="Saif S."/>
            <person name="Whiston E.A."/>
            <person name="Young S."/>
            <person name="Zeng Q."/>
            <person name="Goldman W.E."/>
            <person name="Mardis E.R."/>
            <person name="Taylor J.W."/>
            <person name="McEwen J.G."/>
            <person name="Clay O.K."/>
            <person name="Klein B.S."/>
            <person name="Cuomo C.A."/>
        </authorList>
    </citation>
    <scope>NUCLEOTIDE SEQUENCE [LARGE SCALE GENOMIC DNA]</scope>
    <source>
        <strain evidence="6">SLH14081</strain>
    </source>
</reference>
<evidence type="ECO:0000313" key="5">
    <source>
        <dbReference type="EMBL" id="OAT08879.1"/>
    </source>
</evidence>
<reference evidence="4" key="1">
    <citation type="submission" date="2009-02" db="EMBL/GenBank/DDBJ databases">
        <title>The Genome Sequence of Blastomyces dermatitidis strain SLH14081.</title>
        <authorList>
            <consortium name="The Broad Institute Genome Sequencing Platform"/>
            <consortium name="Broad Institute Microbial Sequencing Center."/>
            <person name="Champion M."/>
            <person name="Cuomo C."/>
            <person name="Ma L.-J."/>
            <person name="Henn M.R."/>
            <person name="Klein B."/>
            <person name="Goldman B."/>
            <person name="Young S."/>
            <person name="Kodira C.D."/>
            <person name="Zeng Q."/>
            <person name="Koehrsen M."/>
            <person name="Alvarado L."/>
            <person name="Berlin A.M."/>
            <person name="Heiman D.I."/>
            <person name="Hepburn T.A."/>
            <person name="Saif S."/>
            <person name="Shea T.D."/>
            <person name="Shenoy N."/>
            <person name="Sykes S."/>
            <person name="Galagan J."/>
            <person name="Nusbaum C."/>
            <person name="Birren B."/>
        </authorList>
    </citation>
    <scope>NUCLEOTIDE SEQUENCE</scope>
    <source>
        <strain evidence="4">SLH14081</strain>
    </source>
</reference>
<dbReference type="SUPFAM" id="SSF109604">
    <property type="entry name" value="HD-domain/PDEase-like"/>
    <property type="match status" value="1"/>
</dbReference>
<dbReference type="AlphaFoldDB" id="A0A179UNS3"/>
<dbReference type="SMART" id="SM00471">
    <property type="entry name" value="HDc"/>
    <property type="match status" value="1"/>
</dbReference>
<protein>
    <submittedName>
        <fullName evidence="3 4">HD superfamily hydrolase</fullName>
    </submittedName>
    <submittedName>
        <fullName evidence="5">HD superfamily hydrolase, variant 2</fullName>
    </submittedName>
</protein>
<feature type="region of interest" description="Disordered" evidence="1">
    <location>
        <begin position="36"/>
        <end position="67"/>
    </location>
</feature>
<gene>
    <name evidence="4" type="ORF">BDBG_04482</name>
</gene>
<dbReference type="STRING" id="559298.A0A179UNS3"/>
<dbReference type="OrthoDB" id="16547at2759"/>
<dbReference type="KEGG" id="bgh:BDBG_04482"/>
<accession>A0A179UNS3</accession>